<keyword evidence="4" id="KW-0732">Signal</keyword>
<dbReference type="HOGENOM" id="CLU_000288_21_4_1"/>
<evidence type="ECO:0000313" key="10">
    <source>
        <dbReference type="EMBL" id="EFJ33377.1"/>
    </source>
</evidence>
<keyword evidence="6" id="KW-0067">ATP-binding</keyword>
<evidence type="ECO:0000256" key="3">
    <source>
        <dbReference type="ARBA" id="ARBA00022692"/>
    </source>
</evidence>
<evidence type="ECO:0000256" key="7">
    <source>
        <dbReference type="ARBA" id="ARBA00022989"/>
    </source>
</evidence>
<sequence length="295" mass="32913">GAPMRFTYKELQNATYNFQTRIGEGGFGPVYKGSIALPVSKTAIAVKKLEGIFQGEKEFRTEVATIGSTHHMNLMRLVGFCAEGAETRLLVYEPLAPGEDEDDSYQGARPSLDWPTRFKIALGTARALAYLHEECREPIVHCDLKPENILLDDSFAPKVSDFGLARLIDEGNARNLTTVRGTRGYMAPEWLANMPITAKSDVYSYGMVVLELVGGRRNFDTCRAVPRGMQRYPAYLYRELEAGRLEGAVDERMYRADVDGVQLERVVKAAFWCIQDVASARPVMSKVVQMLEGNL</sequence>
<dbReference type="OMA" id="CIQEDFC"/>
<dbReference type="InterPro" id="IPR008271">
    <property type="entry name" value="Ser/Thr_kinase_AS"/>
</dbReference>
<keyword evidence="11" id="KW-1185">Reference proteome</keyword>
<dbReference type="KEGG" id="smo:SELMODRAFT_65009"/>
<reference evidence="10 11" key="1">
    <citation type="journal article" date="2011" name="Science">
        <title>The Selaginella genome identifies genetic changes associated with the evolution of vascular plants.</title>
        <authorList>
            <person name="Banks J.A."/>
            <person name="Nishiyama T."/>
            <person name="Hasebe M."/>
            <person name="Bowman J.L."/>
            <person name="Gribskov M."/>
            <person name="dePamphilis C."/>
            <person name="Albert V.A."/>
            <person name="Aono N."/>
            <person name="Aoyama T."/>
            <person name="Ambrose B.A."/>
            <person name="Ashton N.W."/>
            <person name="Axtell M.J."/>
            <person name="Barker E."/>
            <person name="Barker M.S."/>
            <person name="Bennetzen J.L."/>
            <person name="Bonawitz N.D."/>
            <person name="Chapple C."/>
            <person name="Cheng C."/>
            <person name="Correa L.G."/>
            <person name="Dacre M."/>
            <person name="DeBarry J."/>
            <person name="Dreyer I."/>
            <person name="Elias M."/>
            <person name="Engstrom E.M."/>
            <person name="Estelle M."/>
            <person name="Feng L."/>
            <person name="Finet C."/>
            <person name="Floyd S.K."/>
            <person name="Frommer W.B."/>
            <person name="Fujita T."/>
            <person name="Gramzow L."/>
            <person name="Gutensohn M."/>
            <person name="Harholt J."/>
            <person name="Hattori M."/>
            <person name="Heyl A."/>
            <person name="Hirai T."/>
            <person name="Hiwatashi Y."/>
            <person name="Ishikawa M."/>
            <person name="Iwata M."/>
            <person name="Karol K.G."/>
            <person name="Koehler B."/>
            <person name="Kolukisaoglu U."/>
            <person name="Kubo M."/>
            <person name="Kurata T."/>
            <person name="Lalonde S."/>
            <person name="Li K."/>
            <person name="Li Y."/>
            <person name="Litt A."/>
            <person name="Lyons E."/>
            <person name="Manning G."/>
            <person name="Maruyama T."/>
            <person name="Michael T.P."/>
            <person name="Mikami K."/>
            <person name="Miyazaki S."/>
            <person name="Morinaga S."/>
            <person name="Murata T."/>
            <person name="Mueller-Roeber B."/>
            <person name="Nelson D.R."/>
            <person name="Obara M."/>
            <person name="Oguri Y."/>
            <person name="Olmstead R.G."/>
            <person name="Onodera N."/>
            <person name="Petersen B.L."/>
            <person name="Pils B."/>
            <person name="Prigge M."/>
            <person name="Rensing S.A."/>
            <person name="Riano-Pachon D.M."/>
            <person name="Roberts A.W."/>
            <person name="Sato Y."/>
            <person name="Scheller H.V."/>
            <person name="Schulz B."/>
            <person name="Schulz C."/>
            <person name="Shakirov E.V."/>
            <person name="Shibagaki N."/>
            <person name="Shinohara N."/>
            <person name="Shippen D.E."/>
            <person name="Soerensen I."/>
            <person name="Sotooka R."/>
            <person name="Sugimoto N."/>
            <person name="Sugita M."/>
            <person name="Sumikawa N."/>
            <person name="Tanurdzic M."/>
            <person name="Theissen G."/>
            <person name="Ulvskov P."/>
            <person name="Wakazuki S."/>
            <person name="Weng J.K."/>
            <person name="Willats W.W."/>
            <person name="Wipf D."/>
            <person name="Wolf P.G."/>
            <person name="Yang L."/>
            <person name="Zimmer A.D."/>
            <person name="Zhu Q."/>
            <person name="Mitros T."/>
            <person name="Hellsten U."/>
            <person name="Loque D."/>
            <person name="Otillar R."/>
            <person name="Salamov A."/>
            <person name="Schmutz J."/>
            <person name="Shapiro H."/>
            <person name="Lindquist E."/>
            <person name="Lucas S."/>
            <person name="Rokhsar D."/>
            <person name="Grigoriev I.V."/>
        </authorList>
    </citation>
    <scope>NUCLEOTIDE SEQUENCE [LARGE SCALE GENOMIC DNA]</scope>
</reference>
<proteinExistence type="predicted"/>
<dbReference type="GO" id="GO:0016020">
    <property type="term" value="C:membrane"/>
    <property type="evidence" value="ECO:0007669"/>
    <property type="project" value="UniProtKB-SubCell"/>
</dbReference>
<dbReference type="GO" id="GO:0004672">
    <property type="term" value="F:protein kinase activity"/>
    <property type="evidence" value="ECO:0007669"/>
    <property type="project" value="InterPro"/>
</dbReference>
<feature type="domain" description="Protein kinase" evidence="9">
    <location>
        <begin position="16"/>
        <end position="295"/>
    </location>
</feature>
<dbReference type="PANTHER" id="PTHR47974">
    <property type="entry name" value="OS07G0415500 PROTEIN"/>
    <property type="match status" value="1"/>
</dbReference>
<dbReference type="FunFam" id="1.10.510.10:FF:000384">
    <property type="entry name" value="G-type lectin S-receptor-like serine/threonine-protein kinase"/>
    <property type="match status" value="1"/>
</dbReference>
<dbReference type="EMBL" id="GL377571">
    <property type="protein sequence ID" value="EFJ33377.1"/>
    <property type="molecule type" value="Genomic_DNA"/>
</dbReference>
<dbReference type="PANTHER" id="PTHR47974:SF9">
    <property type="entry name" value="RECEPTOR-LIKE SERINE_THREONINE-PROTEIN KINASE"/>
    <property type="match status" value="1"/>
</dbReference>
<evidence type="ECO:0000256" key="8">
    <source>
        <dbReference type="ARBA" id="ARBA00023136"/>
    </source>
</evidence>
<dbReference type="Pfam" id="PF00069">
    <property type="entry name" value="Pkinase"/>
    <property type="match status" value="1"/>
</dbReference>
<dbReference type="SUPFAM" id="SSF56112">
    <property type="entry name" value="Protein kinase-like (PK-like)"/>
    <property type="match status" value="1"/>
</dbReference>
<dbReference type="Gene3D" id="3.30.200.20">
    <property type="entry name" value="Phosphorylase Kinase, domain 1"/>
    <property type="match status" value="1"/>
</dbReference>
<keyword evidence="5" id="KW-0547">Nucleotide-binding</keyword>
<keyword evidence="7" id="KW-1133">Transmembrane helix</keyword>
<evidence type="ECO:0000259" key="9">
    <source>
        <dbReference type="PROSITE" id="PS50011"/>
    </source>
</evidence>
<evidence type="ECO:0000256" key="4">
    <source>
        <dbReference type="ARBA" id="ARBA00022729"/>
    </source>
</evidence>
<protein>
    <recommendedName>
        <fullName evidence="9">Protein kinase domain-containing protein</fullName>
    </recommendedName>
</protein>
<dbReference type="Proteomes" id="UP000001514">
    <property type="component" value="Unassembled WGS sequence"/>
</dbReference>
<evidence type="ECO:0000313" key="11">
    <source>
        <dbReference type="Proteomes" id="UP000001514"/>
    </source>
</evidence>
<comment type="subcellular location">
    <subcellularLocation>
        <location evidence="1">Membrane</location>
        <topology evidence="1">Single-pass membrane protein</topology>
    </subcellularLocation>
</comment>
<feature type="non-terminal residue" evidence="10">
    <location>
        <position position="1"/>
    </location>
</feature>
<dbReference type="InterPro" id="IPR011009">
    <property type="entry name" value="Kinase-like_dom_sf"/>
</dbReference>
<dbReference type="AlphaFoldDB" id="D8R402"/>
<dbReference type="Gene3D" id="1.10.510.10">
    <property type="entry name" value="Transferase(Phosphotransferase) domain 1"/>
    <property type="match status" value="1"/>
</dbReference>
<dbReference type="GO" id="GO:0005524">
    <property type="term" value="F:ATP binding"/>
    <property type="evidence" value="ECO:0007669"/>
    <property type="project" value="UniProtKB-KW"/>
</dbReference>
<keyword evidence="8" id="KW-0472">Membrane</keyword>
<dbReference type="FunFam" id="3.30.200.20:FF:000178">
    <property type="entry name" value="serine/threonine-protein kinase PBS1-like"/>
    <property type="match status" value="1"/>
</dbReference>
<keyword evidence="3" id="KW-0812">Transmembrane</keyword>
<gene>
    <name evidence="10" type="ORF">SELMODRAFT_65009</name>
</gene>
<dbReference type="eggNOG" id="ENOG502QRWA">
    <property type="taxonomic scope" value="Eukaryota"/>
</dbReference>
<dbReference type="InterPro" id="IPR000719">
    <property type="entry name" value="Prot_kinase_dom"/>
</dbReference>
<name>D8R402_SELML</name>
<dbReference type="SMART" id="SM00220">
    <property type="entry name" value="S_TKc"/>
    <property type="match status" value="1"/>
</dbReference>
<dbReference type="InParanoid" id="D8R402"/>
<evidence type="ECO:0000256" key="1">
    <source>
        <dbReference type="ARBA" id="ARBA00004167"/>
    </source>
</evidence>
<keyword evidence="2" id="KW-0808">Transferase</keyword>
<evidence type="ECO:0000256" key="5">
    <source>
        <dbReference type="ARBA" id="ARBA00022741"/>
    </source>
</evidence>
<dbReference type="PROSITE" id="PS50011">
    <property type="entry name" value="PROTEIN_KINASE_DOM"/>
    <property type="match status" value="1"/>
</dbReference>
<accession>D8R402</accession>
<organism evidence="11">
    <name type="scientific">Selaginella moellendorffii</name>
    <name type="common">Spikemoss</name>
    <dbReference type="NCBI Taxonomy" id="88036"/>
    <lineage>
        <taxon>Eukaryota</taxon>
        <taxon>Viridiplantae</taxon>
        <taxon>Streptophyta</taxon>
        <taxon>Embryophyta</taxon>
        <taxon>Tracheophyta</taxon>
        <taxon>Lycopodiopsida</taxon>
        <taxon>Selaginellales</taxon>
        <taxon>Selaginellaceae</taxon>
        <taxon>Selaginella</taxon>
    </lineage>
</organism>
<dbReference type="Gramene" id="EFJ33377">
    <property type="protein sequence ID" value="EFJ33377"/>
    <property type="gene ID" value="SELMODRAFT_65009"/>
</dbReference>
<dbReference type="PROSITE" id="PS00108">
    <property type="entry name" value="PROTEIN_KINASE_ST"/>
    <property type="match status" value="1"/>
</dbReference>
<evidence type="ECO:0000256" key="6">
    <source>
        <dbReference type="ARBA" id="ARBA00022840"/>
    </source>
</evidence>
<feature type="non-terminal residue" evidence="10">
    <location>
        <position position="295"/>
    </location>
</feature>
<evidence type="ECO:0000256" key="2">
    <source>
        <dbReference type="ARBA" id="ARBA00022679"/>
    </source>
</evidence>